<evidence type="ECO:0000313" key="4">
    <source>
        <dbReference type="EMBL" id="MFD1218429.1"/>
    </source>
</evidence>
<dbReference type="Proteomes" id="UP001597264">
    <property type="component" value="Unassembled WGS sequence"/>
</dbReference>
<keyword evidence="1" id="KW-0479">Metal-binding</keyword>
<organism evidence="4 5">
    <name type="scientific">Microbulbifer celer</name>
    <dbReference type="NCBI Taxonomy" id="435905"/>
    <lineage>
        <taxon>Bacteria</taxon>
        <taxon>Pseudomonadati</taxon>
        <taxon>Pseudomonadota</taxon>
        <taxon>Gammaproteobacteria</taxon>
        <taxon>Cellvibrionales</taxon>
        <taxon>Microbulbiferaceae</taxon>
        <taxon>Microbulbifer</taxon>
    </lineage>
</organism>
<protein>
    <submittedName>
        <fullName evidence="4">Zn-dependent hydrolase</fullName>
    </submittedName>
</protein>
<feature type="signal peptide" evidence="3">
    <location>
        <begin position="1"/>
        <end position="20"/>
    </location>
</feature>
<dbReference type="GO" id="GO:0016787">
    <property type="term" value="F:hydrolase activity"/>
    <property type="evidence" value="ECO:0007669"/>
    <property type="project" value="UniProtKB-KW"/>
</dbReference>
<name>A0ABW3UD24_9GAMM</name>
<keyword evidence="2 4" id="KW-0378">Hydrolase</keyword>
<evidence type="ECO:0000256" key="3">
    <source>
        <dbReference type="SAM" id="SignalP"/>
    </source>
</evidence>
<keyword evidence="5" id="KW-1185">Reference proteome</keyword>
<dbReference type="Pfam" id="PF03571">
    <property type="entry name" value="Peptidase_M49"/>
    <property type="match status" value="1"/>
</dbReference>
<dbReference type="PANTHER" id="PTHR23422:SF9">
    <property type="entry name" value="ZN-DEPENDENT HYDROLASE"/>
    <property type="match status" value="1"/>
</dbReference>
<dbReference type="PANTHER" id="PTHR23422">
    <property type="entry name" value="DIPEPTIDYL PEPTIDASE III-RELATED"/>
    <property type="match status" value="1"/>
</dbReference>
<keyword evidence="3" id="KW-0732">Signal</keyword>
<comment type="caution">
    <text evidence="4">The sequence shown here is derived from an EMBL/GenBank/DDBJ whole genome shotgun (WGS) entry which is preliminary data.</text>
</comment>
<dbReference type="Gene3D" id="3.30.540.30">
    <property type="match status" value="1"/>
</dbReference>
<dbReference type="RefSeq" id="WP_230435021.1">
    <property type="nucleotide sequence ID" value="NZ_CP087715.1"/>
</dbReference>
<proteinExistence type="predicted"/>
<dbReference type="PROSITE" id="PS51257">
    <property type="entry name" value="PROKAR_LIPOPROTEIN"/>
    <property type="match status" value="1"/>
</dbReference>
<gene>
    <name evidence="4" type="ORF">ACFQ2X_17645</name>
</gene>
<sequence>MKPSIFTASALALAILSGCAADEKNTNDSDVATDPKRTETEAVQETAGSYSVAPGVDPARFDIYAPVELNADLSSLSDNQREMIGLLIDASKIMDKLFWLQSYGPAQELLSGIADNSARKFADINYGPWDRLNDNKPFIEGYSDKPLGAEFYPEDMTKQEFEAWKEPGKAGLYSLVRRDENGQLTLLPYSEAYKAELTQAADLLRQAADLAESPEFASYLKLRADALQNDQFRDSDMAWMDMKDNRIDVVIGPIENYEDQLFAYRTAYESYVLLKDMAWSEKLAKFAAFLPELQRGLPVEDKYKSETPGTDSDLNAYDVLYYAGHSNAGSKTIAINLPNDEEVQLKKGTRRLQLKNAMRAKFDQIMLPISGVLIAEDQRKHITFDAFFANTMFHEVAHGLGIKKTVTDGANVRQALKETSSALEEGKADILGLYMITKLHEKGELEEGELMDNYVTFLAGIFRSVRFGAASAHGKANMMRFNFFKEEGAFSRDEATGQYSVDFDKMQAAMTKLSNLILTIQGDGNYPKAKELLDNMGVVSSELQADLDRLAEANIPVDVTFIQGKEVLGLK</sequence>
<evidence type="ECO:0000256" key="1">
    <source>
        <dbReference type="ARBA" id="ARBA00022723"/>
    </source>
</evidence>
<evidence type="ECO:0000313" key="5">
    <source>
        <dbReference type="Proteomes" id="UP001597264"/>
    </source>
</evidence>
<reference evidence="5" key="1">
    <citation type="journal article" date="2019" name="Int. J. Syst. Evol. Microbiol.">
        <title>The Global Catalogue of Microorganisms (GCM) 10K type strain sequencing project: providing services to taxonomists for standard genome sequencing and annotation.</title>
        <authorList>
            <consortium name="The Broad Institute Genomics Platform"/>
            <consortium name="The Broad Institute Genome Sequencing Center for Infectious Disease"/>
            <person name="Wu L."/>
            <person name="Ma J."/>
        </authorList>
    </citation>
    <scope>NUCLEOTIDE SEQUENCE [LARGE SCALE GENOMIC DNA]</scope>
    <source>
        <strain evidence="5">CCUG 54356</strain>
    </source>
</reference>
<feature type="chain" id="PRO_5046597301" evidence="3">
    <location>
        <begin position="21"/>
        <end position="571"/>
    </location>
</feature>
<dbReference type="EMBL" id="JBHTLR010000034">
    <property type="protein sequence ID" value="MFD1218429.1"/>
    <property type="molecule type" value="Genomic_DNA"/>
</dbReference>
<accession>A0ABW3UD24</accession>
<dbReference type="InterPro" id="IPR039461">
    <property type="entry name" value="Peptidase_M49"/>
</dbReference>
<evidence type="ECO:0000256" key="2">
    <source>
        <dbReference type="ARBA" id="ARBA00022801"/>
    </source>
</evidence>